<gene>
    <name evidence="2" type="ORF">CBZ_20820</name>
</gene>
<proteinExistence type="predicted"/>
<comment type="caution">
    <text evidence="2">The sequence shown here is derived from an EMBL/GenBank/DDBJ whole genome shotgun (WGS) entry which is preliminary data.</text>
</comment>
<protein>
    <submittedName>
        <fullName evidence="2">Molybdenum cofactor biosysynthesis protein</fullName>
    </submittedName>
</protein>
<feature type="domain" description="MOSC" evidence="1">
    <location>
        <begin position="127"/>
        <end position="283"/>
    </location>
</feature>
<organism evidence="2 3">
    <name type="scientific">Cellulomonas biazotea</name>
    <dbReference type="NCBI Taxonomy" id="1709"/>
    <lineage>
        <taxon>Bacteria</taxon>
        <taxon>Bacillati</taxon>
        <taxon>Actinomycetota</taxon>
        <taxon>Actinomycetes</taxon>
        <taxon>Micrococcales</taxon>
        <taxon>Cellulomonadaceae</taxon>
        <taxon>Cellulomonas</taxon>
    </lineage>
</organism>
<accession>A0A402DSI1</accession>
<keyword evidence="3" id="KW-1185">Reference proteome</keyword>
<dbReference type="GO" id="GO:0030170">
    <property type="term" value="F:pyridoxal phosphate binding"/>
    <property type="evidence" value="ECO:0007669"/>
    <property type="project" value="InterPro"/>
</dbReference>
<dbReference type="PANTHER" id="PTHR14237:SF19">
    <property type="entry name" value="MITOCHONDRIAL AMIDOXIME REDUCING COMPONENT 1"/>
    <property type="match status" value="1"/>
</dbReference>
<dbReference type="PANTHER" id="PTHR14237">
    <property type="entry name" value="MOLYBDOPTERIN COFACTOR SULFURASE MOSC"/>
    <property type="match status" value="1"/>
</dbReference>
<dbReference type="SUPFAM" id="SSF141673">
    <property type="entry name" value="MOSC N-terminal domain-like"/>
    <property type="match status" value="1"/>
</dbReference>
<dbReference type="EMBL" id="BIMR01000164">
    <property type="protein sequence ID" value="GCE77026.1"/>
    <property type="molecule type" value="Genomic_DNA"/>
</dbReference>
<evidence type="ECO:0000313" key="2">
    <source>
        <dbReference type="EMBL" id="GCE77026.1"/>
    </source>
</evidence>
<sequence length="298" mass="31991">MVASVRVASLHVYPVKSLRGVDVPSVQVEPWGPRGDRRWMVVTHDGTTLTAREHPRMLGVRATPVEGALRLSAPGVPDLLVAEPGDRAPDVAVGLSRLDRATSAGPEADTWLSGALERPVRLVWLDDPTRRPVSLAHGGRPGDPLTLADAGPLLVTTEASMAALNRWIADRALESADPTGSPQPPAPLPMERFRPSLVVSGDLEAFAEDRWATLRAGDVELRFAEQCDRCVLTTVDLDALVTGKEPIRTLARHRRADGKVWFGIRMVPTTTGEVRVGDLVEVVEADGAARAGRVAFGS</sequence>
<dbReference type="PROSITE" id="PS51340">
    <property type="entry name" value="MOSC"/>
    <property type="match status" value="1"/>
</dbReference>
<dbReference type="RefSeq" id="WP_246013291.1">
    <property type="nucleotide sequence ID" value="NZ_BIMR01000164.1"/>
</dbReference>
<dbReference type="InterPro" id="IPR005302">
    <property type="entry name" value="MoCF_Sase_C"/>
</dbReference>
<dbReference type="SUPFAM" id="SSF50800">
    <property type="entry name" value="PK beta-barrel domain-like"/>
    <property type="match status" value="1"/>
</dbReference>
<dbReference type="GO" id="GO:0030151">
    <property type="term" value="F:molybdenum ion binding"/>
    <property type="evidence" value="ECO:0007669"/>
    <property type="project" value="InterPro"/>
</dbReference>
<dbReference type="Proteomes" id="UP000289954">
    <property type="component" value="Unassembled WGS sequence"/>
</dbReference>
<dbReference type="GO" id="GO:0003824">
    <property type="term" value="F:catalytic activity"/>
    <property type="evidence" value="ECO:0007669"/>
    <property type="project" value="InterPro"/>
</dbReference>
<dbReference type="InterPro" id="IPR005303">
    <property type="entry name" value="MOCOS_middle"/>
</dbReference>
<reference evidence="2 3" key="1">
    <citation type="submission" date="2019-01" db="EMBL/GenBank/DDBJ databases">
        <title>Draft genome sequence of Cellulomonas takizawaensis strain TKZ-21.</title>
        <authorList>
            <person name="Yamamura H."/>
            <person name="Hayashi T."/>
            <person name="Hamada M."/>
            <person name="Serisawa Y."/>
            <person name="Matsuyama K."/>
            <person name="Nakagawa Y."/>
            <person name="Otoguro M."/>
            <person name="Yanagida F."/>
            <person name="Hayakawa M."/>
        </authorList>
    </citation>
    <scope>NUCLEOTIDE SEQUENCE [LARGE SCALE GENOMIC DNA]</scope>
    <source>
        <strain evidence="2 3">NBRC12680</strain>
    </source>
</reference>
<dbReference type="InterPro" id="IPR011037">
    <property type="entry name" value="Pyrv_Knase-like_insert_dom_sf"/>
</dbReference>
<dbReference type="AlphaFoldDB" id="A0A402DSI1"/>
<name>A0A402DSI1_9CELL</name>
<evidence type="ECO:0000313" key="3">
    <source>
        <dbReference type="Proteomes" id="UP000289954"/>
    </source>
</evidence>
<dbReference type="Pfam" id="PF03476">
    <property type="entry name" value="MOSC_N"/>
    <property type="match status" value="1"/>
</dbReference>
<dbReference type="Pfam" id="PF03473">
    <property type="entry name" value="MOSC"/>
    <property type="match status" value="1"/>
</dbReference>
<evidence type="ECO:0000259" key="1">
    <source>
        <dbReference type="PROSITE" id="PS51340"/>
    </source>
</evidence>